<keyword evidence="2" id="KW-1185">Reference proteome</keyword>
<organism evidence="1 2">
    <name type="scientific">Rhodoblastus acidophilus</name>
    <name type="common">Rhodopseudomonas acidophila</name>
    <dbReference type="NCBI Taxonomy" id="1074"/>
    <lineage>
        <taxon>Bacteria</taxon>
        <taxon>Pseudomonadati</taxon>
        <taxon>Pseudomonadota</taxon>
        <taxon>Alphaproteobacteria</taxon>
        <taxon>Hyphomicrobiales</taxon>
        <taxon>Rhodoblastaceae</taxon>
        <taxon>Rhodoblastus</taxon>
    </lineage>
</organism>
<gene>
    <name evidence="1" type="ORF">SAMN06265338_11661</name>
</gene>
<reference evidence="2" key="1">
    <citation type="submission" date="2017-06" db="EMBL/GenBank/DDBJ databases">
        <authorList>
            <person name="Varghese N."/>
            <person name="Submissions S."/>
        </authorList>
    </citation>
    <scope>NUCLEOTIDE SEQUENCE [LARGE SCALE GENOMIC DNA]</scope>
    <source>
        <strain evidence="2">DSM 137</strain>
    </source>
</reference>
<sequence length="105" mass="11072">MSAVHGFKPRSVEADVGHLYARMPGAARLRFAFKDMAAYWVAMSEFSGLRRLSATPGPSSTSALPLPRAGTRHKVAFDLRPALRGAAAQKGLAVGVAPHTSALEA</sequence>
<proteinExistence type="predicted"/>
<dbReference type="RefSeq" id="WP_088522242.1">
    <property type="nucleotide sequence ID" value="NZ_FYDG01000016.1"/>
</dbReference>
<dbReference type="Proteomes" id="UP000198418">
    <property type="component" value="Unassembled WGS sequence"/>
</dbReference>
<protein>
    <submittedName>
        <fullName evidence="1">Uncharacterized protein</fullName>
    </submittedName>
</protein>
<dbReference type="EMBL" id="FYDG01000016">
    <property type="protein sequence ID" value="SNB81813.1"/>
    <property type="molecule type" value="Genomic_DNA"/>
</dbReference>
<evidence type="ECO:0000313" key="2">
    <source>
        <dbReference type="Proteomes" id="UP000198418"/>
    </source>
</evidence>
<dbReference type="AlphaFoldDB" id="A0A212S8Y4"/>
<evidence type="ECO:0000313" key="1">
    <source>
        <dbReference type="EMBL" id="SNB81813.1"/>
    </source>
</evidence>
<name>A0A212S8Y4_RHOAC</name>
<accession>A0A212S8Y4</accession>